<dbReference type="PATRIC" id="fig|1068978.7.peg.1928"/>
<accession>A0A076MVW2</accession>
<dbReference type="Proteomes" id="UP000062973">
    <property type="component" value="Chromosome"/>
</dbReference>
<dbReference type="Gene3D" id="3.40.50.720">
    <property type="entry name" value="NAD(P)-binding Rossmann-like Domain"/>
    <property type="match status" value="1"/>
</dbReference>
<organism evidence="3 4">
    <name type="scientific">Amycolatopsis methanolica 239</name>
    <dbReference type="NCBI Taxonomy" id="1068978"/>
    <lineage>
        <taxon>Bacteria</taxon>
        <taxon>Bacillati</taxon>
        <taxon>Actinomycetota</taxon>
        <taxon>Actinomycetes</taxon>
        <taxon>Pseudonocardiales</taxon>
        <taxon>Pseudonocardiaceae</taxon>
        <taxon>Amycolatopsis</taxon>
        <taxon>Amycolatopsis methanolica group</taxon>
    </lineage>
</organism>
<protein>
    <submittedName>
        <fullName evidence="3">Short-chain dehydrogenase/reductase SDR</fullName>
    </submittedName>
</protein>
<dbReference type="OrthoDB" id="517007at2"/>
<sequence length="245" mass="25863">MNTFDLDGKTVWVTGAGKGLGRTMSLALAKAGARLAVTSRTEQDLRTLAEETGPDTVVLPGSVDQPGFADDCVRRLGRVDALVNCAGISPVFTRSESLSDDDWHQVLRVNLDGTYFCCRAAGRRMLEQGAGSIVNVSSVHATTGFQRIAAYAASKGGVEALTRVLAVEWADRGVRVNALAPGYFATDLSDGLMNSRWGEVIVNAVPQRRIGDANELAGAAVFLASDASSYVTGSTLRVDGGWTAH</sequence>
<dbReference type="KEGG" id="amq:AMETH_1820"/>
<dbReference type="FunFam" id="3.40.50.720:FF:000084">
    <property type="entry name" value="Short-chain dehydrogenase reductase"/>
    <property type="match status" value="1"/>
</dbReference>
<dbReference type="PANTHER" id="PTHR42760:SF115">
    <property type="entry name" value="3-OXOACYL-[ACYL-CARRIER-PROTEIN] REDUCTASE FABG"/>
    <property type="match status" value="1"/>
</dbReference>
<evidence type="ECO:0000256" key="2">
    <source>
        <dbReference type="ARBA" id="ARBA00023002"/>
    </source>
</evidence>
<dbReference type="eggNOG" id="COG1028">
    <property type="taxonomic scope" value="Bacteria"/>
</dbReference>
<keyword evidence="4" id="KW-1185">Reference proteome</keyword>
<dbReference type="InterPro" id="IPR020904">
    <property type="entry name" value="Sc_DH/Rdtase_CS"/>
</dbReference>
<dbReference type="PROSITE" id="PS00061">
    <property type="entry name" value="ADH_SHORT"/>
    <property type="match status" value="1"/>
</dbReference>
<gene>
    <name evidence="3" type="primary">fabG3</name>
    <name evidence="3" type="ORF">AMETH_1820</name>
</gene>
<dbReference type="PANTHER" id="PTHR42760">
    <property type="entry name" value="SHORT-CHAIN DEHYDROGENASES/REDUCTASES FAMILY MEMBER"/>
    <property type="match status" value="1"/>
</dbReference>
<dbReference type="RefSeq" id="WP_017987774.1">
    <property type="nucleotide sequence ID" value="NZ_AQUL01000001.1"/>
</dbReference>
<dbReference type="HOGENOM" id="CLU_010194_1_1_11"/>
<evidence type="ECO:0000256" key="1">
    <source>
        <dbReference type="ARBA" id="ARBA00006484"/>
    </source>
</evidence>
<proteinExistence type="inferred from homology"/>
<dbReference type="PRINTS" id="PR00081">
    <property type="entry name" value="GDHRDH"/>
</dbReference>
<dbReference type="GO" id="GO:0016616">
    <property type="term" value="F:oxidoreductase activity, acting on the CH-OH group of donors, NAD or NADP as acceptor"/>
    <property type="evidence" value="ECO:0007669"/>
    <property type="project" value="TreeGrafter"/>
</dbReference>
<dbReference type="InterPro" id="IPR036291">
    <property type="entry name" value="NAD(P)-bd_dom_sf"/>
</dbReference>
<dbReference type="EMBL" id="CP009110">
    <property type="protein sequence ID" value="AIJ21912.1"/>
    <property type="molecule type" value="Genomic_DNA"/>
</dbReference>
<dbReference type="Pfam" id="PF13561">
    <property type="entry name" value="adh_short_C2"/>
    <property type="match status" value="1"/>
</dbReference>
<evidence type="ECO:0000313" key="3">
    <source>
        <dbReference type="EMBL" id="AIJ21912.1"/>
    </source>
</evidence>
<comment type="similarity">
    <text evidence="1">Belongs to the short-chain dehydrogenases/reductases (SDR) family.</text>
</comment>
<dbReference type="AlphaFoldDB" id="A0A076MVW2"/>
<dbReference type="PRINTS" id="PR00080">
    <property type="entry name" value="SDRFAMILY"/>
</dbReference>
<dbReference type="STRING" id="1068978.AMETH_1820"/>
<dbReference type="SUPFAM" id="SSF51735">
    <property type="entry name" value="NAD(P)-binding Rossmann-fold domains"/>
    <property type="match status" value="1"/>
</dbReference>
<reference evidence="3 4" key="1">
    <citation type="submission" date="2014-07" db="EMBL/GenBank/DDBJ databases">
        <title>Whole Genome Sequence of the Amycolatopsis methanolica 239.</title>
        <authorList>
            <person name="Tang B."/>
        </authorList>
    </citation>
    <scope>NUCLEOTIDE SEQUENCE [LARGE SCALE GENOMIC DNA]</scope>
    <source>
        <strain evidence="3 4">239</strain>
    </source>
</reference>
<dbReference type="InterPro" id="IPR002347">
    <property type="entry name" value="SDR_fam"/>
</dbReference>
<keyword evidence="2" id="KW-0560">Oxidoreductase</keyword>
<evidence type="ECO:0000313" key="4">
    <source>
        <dbReference type="Proteomes" id="UP000062973"/>
    </source>
</evidence>
<name>A0A076MVW2_AMYME</name>